<keyword evidence="2" id="KW-1185">Reference proteome</keyword>
<reference evidence="1 2" key="1">
    <citation type="submission" date="2024-05" db="EMBL/GenBank/DDBJ databases">
        <title>Halomonas sp. CS7 16S ribosomal RNA gene Genome sequencing and assembly.</title>
        <authorList>
            <person name="Yook S."/>
        </authorList>
    </citation>
    <scope>NUCLEOTIDE SEQUENCE [LARGE SCALE GENOMIC DNA]</scope>
    <source>
        <strain evidence="1 2">CS7</strain>
    </source>
</reference>
<dbReference type="Proteomes" id="UP001472978">
    <property type="component" value="Unassembled WGS sequence"/>
</dbReference>
<dbReference type="Pfam" id="PF11185">
    <property type="entry name" value="DUF2971"/>
    <property type="match status" value="1"/>
</dbReference>
<dbReference type="RefSeq" id="WP_349757355.1">
    <property type="nucleotide sequence ID" value="NZ_JBEGCI010000003.1"/>
</dbReference>
<accession>A0ABV1N251</accession>
<sequence>MSSYFKYKPLSLDAAGWLDERSIQHVIEPIVESYFYLPARTLLNDPNEGVFNNQLQAGINTFLQSVTAFGERAELSGSLYDAARQIVQSADNSGVFSLSKNPVDELMWSHYGNSHCGIVIEYDLDLLKRFAPKGHIHCFDVCYKEYPPTLDLGCLIQNADEVVRAMLGNKSPRWCNEEEFRVLLDNINGKLPHDFRAVRSITFGLNVSGEVREKIYEMTKKWVPKFFEITQVHGAYRFEKTLLEEFSGNSPVITLPTIDWSSCFEKVDQEYKEKAIRIAQGIVSSDPHFKELILAELSTVDPSQAFVQYEVEHSMELSPCSKYTNEYFPL</sequence>
<organism evidence="1 2">
    <name type="scientific">Halomonas pelophila</name>
    <dbReference type="NCBI Taxonomy" id="3151122"/>
    <lineage>
        <taxon>Bacteria</taxon>
        <taxon>Pseudomonadati</taxon>
        <taxon>Pseudomonadota</taxon>
        <taxon>Gammaproteobacteria</taxon>
        <taxon>Oceanospirillales</taxon>
        <taxon>Halomonadaceae</taxon>
        <taxon>Halomonas</taxon>
    </lineage>
</organism>
<dbReference type="InterPro" id="IPR021352">
    <property type="entry name" value="DUF2971"/>
</dbReference>
<dbReference type="EMBL" id="JBEGCI010000003">
    <property type="protein sequence ID" value="MEQ6887798.1"/>
    <property type="molecule type" value="Genomic_DNA"/>
</dbReference>
<comment type="caution">
    <text evidence="1">The sequence shown here is derived from an EMBL/GenBank/DDBJ whole genome shotgun (WGS) entry which is preliminary data.</text>
</comment>
<protein>
    <submittedName>
        <fullName evidence="1">DUF2971 domain-containing protein</fullName>
    </submittedName>
</protein>
<evidence type="ECO:0000313" key="1">
    <source>
        <dbReference type="EMBL" id="MEQ6887798.1"/>
    </source>
</evidence>
<proteinExistence type="predicted"/>
<evidence type="ECO:0000313" key="2">
    <source>
        <dbReference type="Proteomes" id="UP001472978"/>
    </source>
</evidence>
<gene>
    <name evidence="1" type="ORF">ABE957_03775</name>
</gene>
<name>A0ABV1N251_9GAMM</name>